<dbReference type="WBParaSite" id="PgR108X_g015_t01">
    <property type="protein sequence ID" value="PgR108X_g015_t01"/>
    <property type="gene ID" value="PgR108X_g015"/>
</dbReference>
<evidence type="ECO:0000313" key="3">
    <source>
        <dbReference type="Proteomes" id="UP000887569"/>
    </source>
</evidence>
<dbReference type="Proteomes" id="UP000887569">
    <property type="component" value="Unplaced"/>
</dbReference>
<feature type="signal peptide" evidence="2">
    <location>
        <begin position="1"/>
        <end position="21"/>
    </location>
</feature>
<feature type="compositionally biased region" description="Basic and acidic residues" evidence="1">
    <location>
        <begin position="147"/>
        <end position="173"/>
    </location>
</feature>
<keyword evidence="2" id="KW-0732">Signal</keyword>
<feature type="chain" id="PRO_5037379135" evidence="2">
    <location>
        <begin position="22"/>
        <end position="238"/>
    </location>
</feature>
<feature type="region of interest" description="Disordered" evidence="1">
    <location>
        <begin position="202"/>
        <end position="238"/>
    </location>
</feature>
<proteinExistence type="predicted"/>
<organism evidence="3 4">
    <name type="scientific">Parascaris univalens</name>
    <name type="common">Nematode worm</name>
    <dbReference type="NCBI Taxonomy" id="6257"/>
    <lineage>
        <taxon>Eukaryota</taxon>
        <taxon>Metazoa</taxon>
        <taxon>Ecdysozoa</taxon>
        <taxon>Nematoda</taxon>
        <taxon>Chromadorea</taxon>
        <taxon>Rhabditida</taxon>
        <taxon>Spirurina</taxon>
        <taxon>Ascaridomorpha</taxon>
        <taxon>Ascaridoidea</taxon>
        <taxon>Ascarididae</taxon>
        <taxon>Parascaris</taxon>
    </lineage>
</organism>
<evidence type="ECO:0000256" key="1">
    <source>
        <dbReference type="SAM" id="MobiDB-lite"/>
    </source>
</evidence>
<keyword evidence="3" id="KW-1185">Reference proteome</keyword>
<name>A0A915CB89_PARUN</name>
<evidence type="ECO:0000256" key="2">
    <source>
        <dbReference type="SAM" id="SignalP"/>
    </source>
</evidence>
<dbReference type="AlphaFoldDB" id="A0A915CB89"/>
<evidence type="ECO:0000313" key="4">
    <source>
        <dbReference type="WBParaSite" id="PgR108X_g015_t01"/>
    </source>
</evidence>
<feature type="compositionally biased region" description="Low complexity" evidence="1">
    <location>
        <begin position="176"/>
        <end position="186"/>
    </location>
</feature>
<reference evidence="4" key="1">
    <citation type="submission" date="2022-11" db="UniProtKB">
        <authorList>
            <consortium name="WormBaseParasite"/>
        </authorList>
    </citation>
    <scope>IDENTIFICATION</scope>
</reference>
<sequence>MLLLLPLLCCIGWFLYRHHKAAKERDEQANLVTVDVEGQRNYSNSGPLTEPMTILRRSDDDKYLTRPLETLPNGGATTLVKPSNGTKKFGLIRTKTVETDDDVATLEPVLADTTPRTNSSTDTSLSNKAVTIIAPSEKHELQTEMFAVKHDPKVLPNSKEEDSVDDKPIDSASRKSSTPSGGSSPTIWDAFKILGMQYIKRHSIKSRRSSSASLEELIRAREQKKTPSVTPRLESTTK</sequence>
<accession>A0A915CB89</accession>
<feature type="compositionally biased region" description="Basic and acidic residues" evidence="1">
    <location>
        <begin position="216"/>
        <end position="225"/>
    </location>
</feature>
<feature type="compositionally biased region" description="Polar residues" evidence="1">
    <location>
        <begin position="226"/>
        <end position="238"/>
    </location>
</feature>
<protein>
    <submittedName>
        <fullName evidence="4">EGF-like domain-containing protein</fullName>
    </submittedName>
</protein>
<feature type="region of interest" description="Disordered" evidence="1">
    <location>
        <begin position="147"/>
        <end position="186"/>
    </location>
</feature>